<dbReference type="AlphaFoldDB" id="A0A839JW57"/>
<dbReference type="EMBL" id="JACEGA010000001">
    <property type="protein sequence ID" value="MBB2181905.1"/>
    <property type="molecule type" value="Genomic_DNA"/>
</dbReference>
<dbReference type="Proteomes" id="UP000574276">
    <property type="component" value="Unassembled WGS sequence"/>
</dbReference>
<gene>
    <name evidence="1" type="ORF">H0486_03330</name>
</gene>
<evidence type="ECO:0000313" key="2">
    <source>
        <dbReference type="Proteomes" id="UP000574276"/>
    </source>
</evidence>
<comment type="caution">
    <text evidence="1">The sequence shown here is derived from an EMBL/GenBank/DDBJ whole genome shotgun (WGS) entry which is preliminary data.</text>
</comment>
<dbReference type="RefSeq" id="WP_228351644.1">
    <property type="nucleotide sequence ID" value="NZ_JACEGA010000001.1"/>
</dbReference>
<organism evidence="1 2">
    <name type="scientific">Variimorphobacter saccharofermentans</name>
    <dbReference type="NCBI Taxonomy" id="2755051"/>
    <lineage>
        <taxon>Bacteria</taxon>
        <taxon>Bacillati</taxon>
        <taxon>Bacillota</taxon>
        <taxon>Clostridia</taxon>
        <taxon>Lachnospirales</taxon>
        <taxon>Lachnospiraceae</taxon>
        <taxon>Variimorphobacter</taxon>
    </lineage>
</organism>
<reference evidence="1 2" key="1">
    <citation type="submission" date="2020-07" db="EMBL/GenBank/DDBJ databases">
        <title>Characterization and genome sequencing of isolate MD1, a novel member within the family Lachnospiraceae.</title>
        <authorList>
            <person name="Rettenmaier R."/>
            <person name="Di Bello L."/>
            <person name="Zinser C."/>
            <person name="Scheitz K."/>
            <person name="Liebl W."/>
            <person name="Zverlov V."/>
        </authorList>
    </citation>
    <scope>NUCLEOTIDE SEQUENCE [LARGE SCALE GENOMIC DNA]</scope>
    <source>
        <strain evidence="1 2">MD1</strain>
    </source>
</reference>
<protein>
    <submittedName>
        <fullName evidence="1">Uncharacterized protein</fullName>
    </submittedName>
</protein>
<keyword evidence="2" id="KW-1185">Reference proteome</keyword>
<accession>A0A839JW57</accession>
<name>A0A839JW57_9FIRM</name>
<evidence type="ECO:0000313" key="1">
    <source>
        <dbReference type="EMBL" id="MBB2181905.1"/>
    </source>
</evidence>
<proteinExistence type="predicted"/>
<sequence>MRCRRVGLEADVYKFEFNKGYEDGYELWSDVITKGWIVTDHLLKVKQPDGNTYCPYITHSRGRTFIGENDYIIIDSDGTKHVCSASKIFNRYEPIE</sequence>